<evidence type="ECO:0000256" key="3">
    <source>
        <dbReference type="ARBA" id="ARBA00022827"/>
    </source>
</evidence>
<dbReference type="SUPFAM" id="SSF51905">
    <property type="entry name" value="FAD/NAD(P)-binding domain"/>
    <property type="match status" value="1"/>
</dbReference>
<evidence type="ECO:0000256" key="2">
    <source>
        <dbReference type="ARBA" id="ARBA00022630"/>
    </source>
</evidence>
<dbReference type="Proteomes" id="UP000198757">
    <property type="component" value="Unassembled WGS sequence"/>
</dbReference>
<dbReference type="InterPro" id="IPR050346">
    <property type="entry name" value="FMO-like"/>
</dbReference>
<keyword evidence="2" id="KW-0285">Flavoprotein</keyword>
<dbReference type="STRING" id="1285928.SAMN04487894_111156"/>
<dbReference type="PRINTS" id="PR00419">
    <property type="entry name" value="ADXRDTASE"/>
</dbReference>
<evidence type="ECO:0000256" key="1">
    <source>
        <dbReference type="ARBA" id="ARBA00009183"/>
    </source>
</evidence>
<dbReference type="Pfam" id="PF00743">
    <property type="entry name" value="FMO-like"/>
    <property type="match status" value="1"/>
</dbReference>
<reference evidence="6" key="1">
    <citation type="submission" date="2016-10" db="EMBL/GenBank/DDBJ databases">
        <authorList>
            <person name="Varghese N."/>
            <person name="Submissions S."/>
        </authorList>
    </citation>
    <scope>NUCLEOTIDE SEQUENCE [LARGE SCALE GENOMIC DNA]</scope>
    <source>
        <strain evidence="6">DSM 25811 / CCM 8410 / LMG 26954 / E90</strain>
    </source>
</reference>
<organism evidence="5 6">
    <name type="scientific">Niabella drilacis (strain DSM 25811 / CCM 8410 / CCUG 62505 / LMG 26954 / E90)</name>
    <dbReference type="NCBI Taxonomy" id="1285928"/>
    <lineage>
        <taxon>Bacteria</taxon>
        <taxon>Pseudomonadati</taxon>
        <taxon>Bacteroidota</taxon>
        <taxon>Chitinophagia</taxon>
        <taxon>Chitinophagales</taxon>
        <taxon>Chitinophagaceae</taxon>
        <taxon>Niabella</taxon>
    </lineage>
</organism>
<keyword evidence="4" id="KW-0560">Oxidoreductase</keyword>
<evidence type="ECO:0000256" key="4">
    <source>
        <dbReference type="ARBA" id="ARBA00023002"/>
    </source>
</evidence>
<keyword evidence="5" id="KW-0503">Monooxygenase</keyword>
<protein>
    <submittedName>
        <fullName evidence="5">Flavin-binding monooxygenase-like</fullName>
    </submittedName>
</protein>
<dbReference type="GO" id="GO:0050660">
    <property type="term" value="F:flavin adenine dinucleotide binding"/>
    <property type="evidence" value="ECO:0007669"/>
    <property type="project" value="InterPro"/>
</dbReference>
<dbReference type="GO" id="GO:0004499">
    <property type="term" value="F:N,N-dimethylaniline monooxygenase activity"/>
    <property type="evidence" value="ECO:0007669"/>
    <property type="project" value="InterPro"/>
</dbReference>
<dbReference type="AlphaFoldDB" id="A0A1G6WJT5"/>
<dbReference type="RefSeq" id="WP_176954470.1">
    <property type="nucleotide sequence ID" value="NZ_FMZO01000011.1"/>
</dbReference>
<dbReference type="GO" id="GO:0050661">
    <property type="term" value="F:NADP binding"/>
    <property type="evidence" value="ECO:0007669"/>
    <property type="project" value="InterPro"/>
</dbReference>
<dbReference type="InterPro" id="IPR036188">
    <property type="entry name" value="FAD/NAD-bd_sf"/>
</dbReference>
<dbReference type="EMBL" id="FMZO01000011">
    <property type="protein sequence ID" value="SDD66071.1"/>
    <property type="molecule type" value="Genomic_DNA"/>
</dbReference>
<gene>
    <name evidence="5" type="ORF">SAMN04487894_111156</name>
</gene>
<dbReference type="PANTHER" id="PTHR23023">
    <property type="entry name" value="DIMETHYLANILINE MONOOXYGENASE"/>
    <property type="match status" value="1"/>
</dbReference>
<dbReference type="Gene3D" id="3.50.50.60">
    <property type="entry name" value="FAD/NAD(P)-binding domain"/>
    <property type="match status" value="2"/>
</dbReference>
<keyword evidence="3" id="KW-0274">FAD</keyword>
<accession>A0A1G6WJT5</accession>
<name>A0A1G6WJT5_NIADE</name>
<evidence type="ECO:0000313" key="5">
    <source>
        <dbReference type="EMBL" id="SDD66071.1"/>
    </source>
</evidence>
<proteinExistence type="inferred from homology"/>
<comment type="similarity">
    <text evidence="1">Belongs to the FMO family.</text>
</comment>
<dbReference type="InterPro" id="IPR020946">
    <property type="entry name" value="Flavin_mOase-like"/>
</dbReference>
<evidence type="ECO:0000313" key="6">
    <source>
        <dbReference type="Proteomes" id="UP000198757"/>
    </source>
</evidence>
<keyword evidence="6" id="KW-1185">Reference proteome</keyword>
<sequence>MTNAKRIAVIGAGISGLVTASALQQRGYAITVFEKDKTIGGSWARSIFYVGEVAQTIRQDYTFYNSGLPPLSGEWPDGEEMQQYLQAYASKSRMYQYISFCTTVQKIHFDKNGWSIAAWDSDDNRHIEQKFDAVVVCTGFEADSYHYTNGAIRFKGNHLNTMLNNKDRWCLYRHIGVAGSESIGFVGMNGGLYFTLTATIAAHWMAAYLSGDIQTPVDSPSASRFRRYSKKKELSQLTHYLNLLLKDMGSKPPAGSNLLLRLMGQPFHPEAYIDALNRVPLLHDRSSYNMSHAGKPLKTIPYRSGNQ</sequence>